<dbReference type="PANTHER" id="PTHR42752">
    <property type="entry name" value="IMIDAZOLONEPROPIONASE"/>
    <property type="match status" value="1"/>
</dbReference>
<name>A0A3B0TC69_9ZZZZ</name>
<dbReference type="SUPFAM" id="SSF51556">
    <property type="entry name" value="Metallo-dependent hydrolases"/>
    <property type="match status" value="1"/>
</dbReference>
<dbReference type="GO" id="GO:0050480">
    <property type="term" value="F:imidazolonepropionase activity"/>
    <property type="evidence" value="ECO:0007669"/>
    <property type="project" value="UniProtKB-EC"/>
</dbReference>
<evidence type="ECO:0000256" key="4">
    <source>
        <dbReference type="ARBA" id="ARBA00022801"/>
    </source>
</evidence>
<dbReference type="EMBL" id="UOEL01000081">
    <property type="protein sequence ID" value="VAW12122.1"/>
    <property type="molecule type" value="Genomic_DNA"/>
</dbReference>
<keyword evidence="7" id="KW-0408">Iron</keyword>
<accession>A0A3B0TC69</accession>
<evidence type="ECO:0000256" key="1">
    <source>
        <dbReference type="ARBA" id="ARBA00005023"/>
    </source>
</evidence>
<dbReference type="GO" id="GO:0046872">
    <property type="term" value="F:metal ion binding"/>
    <property type="evidence" value="ECO:0007669"/>
    <property type="project" value="UniProtKB-KW"/>
</dbReference>
<keyword evidence="5" id="KW-0369">Histidine metabolism</keyword>
<dbReference type="Gene3D" id="3.20.20.140">
    <property type="entry name" value="Metal-dependent hydrolases"/>
    <property type="match status" value="1"/>
</dbReference>
<evidence type="ECO:0000256" key="7">
    <source>
        <dbReference type="ARBA" id="ARBA00023004"/>
    </source>
</evidence>
<dbReference type="SUPFAM" id="SSF51338">
    <property type="entry name" value="Composite domain of metallo-dependent hydrolases"/>
    <property type="match status" value="2"/>
</dbReference>
<evidence type="ECO:0000256" key="5">
    <source>
        <dbReference type="ARBA" id="ARBA00022808"/>
    </source>
</evidence>
<evidence type="ECO:0000256" key="2">
    <source>
        <dbReference type="ARBA" id="ARBA00012864"/>
    </source>
</evidence>
<keyword evidence="3" id="KW-0479">Metal-binding</keyword>
<feature type="domain" description="Amidohydrolase-related" evidence="8">
    <location>
        <begin position="75"/>
        <end position="412"/>
    </location>
</feature>
<dbReference type="GO" id="GO:0019556">
    <property type="term" value="P:L-histidine catabolic process to glutamate and formamide"/>
    <property type="evidence" value="ECO:0007669"/>
    <property type="project" value="InterPro"/>
</dbReference>
<dbReference type="GO" id="GO:0005737">
    <property type="term" value="C:cytoplasm"/>
    <property type="evidence" value="ECO:0007669"/>
    <property type="project" value="InterPro"/>
</dbReference>
<protein>
    <recommendedName>
        <fullName evidence="2">imidazolonepropionase</fullName>
        <ecNumber evidence="2">3.5.2.7</ecNumber>
    </recommendedName>
</protein>
<dbReference type="AlphaFoldDB" id="A0A3B0TC69"/>
<evidence type="ECO:0000259" key="8">
    <source>
        <dbReference type="Pfam" id="PF01979"/>
    </source>
</evidence>
<dbReference type="PANTHER" id="PTHR42752:SF1">
    <property type="entry name" value="IMIDAZOLONEPROPIONASE-RELATED"/>
    <property type="match status" value="1"/>
</dbReference>
<dbReference type="InterPro" id="IPR006680">
    <property type="entry name" value="Amidohydro-rel"/>
</dbReference>
<dbReference type="NCBIfam" id="TIGR01224">
    <property type="entry name" value="hutI"/>
    <property type="match status" value="1"/>
</dbReference>
<reference evidence="9" key="1">
    <citation type="submission" date="2018-06" db="EMBL/GenBank/DDBJ databases">
        <authorList>
            <person name="Zhirakovskaya E."/>
        </authorList>
    </citation>
    <scope>NUCLEOTIDE SEQUENCE</scope>
</reference>
<keyword evidence="6" id="KW-0862">Zinc</keyword>
<sequence length="419" mass="45258">MNNIKLIGPFKQIIPMTRLSLKGPITDDQLAICEDAGILIENGHIHSIGKYSDVLPKAEELKAEIIKLEGNHTCLPGFIDAHTHICFGGSRANDYAMRNAGKTYLEIAKAGGGIWDTVTQTRKATKKELVKSTMKIANRHLKNGVTTLEVKSGYGLSIDEELKMLRTIKDANASISADLIPTCLAAHMLPKDYLGNAEEYLSEISTELFPILKEEQLTNRIDAFIEESAFSKNQIAPYFQKAKEMGFDITVHADQFSTSGSEVAVKFGAISADHLEASAQKQIELLAKSNVIATALPGASLGLGCNFTPARKILDAGGALAIASDHNPGSAPMGDLLTQASILGAFEKLSNAEVLAGVTFRAAAALNLSDRGQLAKGFLADLSIFHTHDHKEILYNQGAFKPCMVWKNGEVVFDKHKAP</sequence>
<dbReference type="Gene3D" id="2.30.40.10">
    <property type="entry name" value="Urease, subunit C, domain 1"/>
    <property type="match status" value="1"/>
</dbReference>
<organism evidence="9">
    <name type="scientific">hydrothermal vent metagenome</name>
    <dbReference type="NCBI Taxonomy" id="652676"/>
    <lineage>
        <taxon>unclassified sequences</taxon>
        <taxon>metagenomes</taxon>
        <taxon>ecological metagenomes</taxon>
    </lineage>
</organism>
<dbReference type="InterPro" id="IPR032466">
    <property type="entry name" value="Metal_Hydrolase"/>
</dbReference>
<dbReference type="Pfam" id="PF01979">
    <property type="entry name" value="Amidohydro_1"/>
    <property type="match status" value="1"/>
</dbReference>
<evidence type="ECO:0000313" key="9">
    <source>
        <dbReference type="EMBL" id="VAW12122.1"/>
    </source>
</evidence>
<keyword evidence="4 9" id="KW-0378">Hydrolase</keyword>
<gene>
    <name evidence="9" type="ORF">MNBD_BACTEROID03-1146</name>
</gene>
<dbReference type="InterPro" id="IPR011059">
    <property type="entry name" value="Metal-dep_hydrolase_composite"/>
</dbReference>
<dbReference type="EC" id="3.5.2.7" evidence="2"/>
<dbReference type="InterPro" id="IPR005920">
    <property type="entry name" value="HutI"/>
</dbReference>
<evidence type="ECO:0000256" key="3">
    <source>
        <dbReference type="ARBA" id="ARBA00022723"/>
    </source>
</evidence>
<comment type="pathway">
    <text evidence="1">Amino-acid degradation.</text>
</comment>
<proteinExistence type="predicted"/>
<evidence type="ECO:0000256" key="6">
    <source>
        <dbReference type="ARBA" id="ARBA00022833"/>
    </source>
</evidence>